<dbReference type="NCBIfam" id="NF041455">
    <property type="entry name" value="DSF_Ax21"/>
    <property type="match status" value="1"/>
</dbReference>
<proteinExistence type="predicted"/>
<feature type="signal peptide" evidence="2">
    <location>
        <begin position="1"/>
        <end position="21"/>
    </location>
</feature>
<dbReference type="SUPFAM" id="SSF56935">
    <property type="entry name" value="Porins"/>
    <property type="match status" value="1"/>
</dbReference>
<evidence type="ECO:0000259" key="3">
    <source>
        <dbReference type="Pfam" id="PF13505"/>
    </source>
</evidence>
<dbReference type="InterPro" id="IPR026364">
    <property type="entry name" value="Ax21"/>
</dbReference>
<sequence length="204" mass="21702">MKRSLLAALTLLAAAPIAASAAEGVSYNYVEAGYAATSADNNNLDADGWAINGSAAIAPNFHIFGGYSGQKTDDFNTALGRVDGIDVDQWNVGVGYNHELNSQVDLVTRVGYQKAETDGYSVGGLNFGGNDADGWNVEAGVRAGLTPNIEGYAMAGYEDYERVDGEFYGRVGAQVKFNQTWGVNGEVKFVDGYTSYFVGPRMSF</sequence>
<feature type="chain" id="PRO_5046680430" evidence="2">
    <location>
        <begin position="22"/>
        <end position="204"/>
    </location>
</feature>
<feature type="domain" description="Outer membrane protein beta-barrel" evidence="3">
    <location>
        <begin position="7"/>
        <end position="189"/>
    </location>
</feature>
<keyword evidence="1 2" id="KW-0732">Signal</keyword>
<dbReference type="InterPro" id="IPR023614">
    <property type="entry name" value="Porin_dom_sf"/>
</dbReference>
<dbReference type="Proteomes" id="UP000663400">
    <property type="component" value="Chromosome"/>
</dbReference>
<dbReference type="EMBL" id="CP071517">
    <property type="protein sequence ID" value="QSX74403.1"/>
    <property type="molecule type" value="Genomic_DNA"/>
</dbReference>
<dbReference type="InterPro" id="IPR027385">
    <property type="entry name" value="Beta-barrel_OMP"/>
</dbReference>
<evidence type="ECO:0000313" key="5">
    <source>
        <dbReference type="Proteomes" id="UP000663400"/>
    </source>
</evidence>
<gene>
    <name evidence="4" type="ORF">HIV01_014595</name>
</gene>
<evidence type="ECO:0000256" key="2">
    <source>
        <dbReference type="SAM" id="SignalP"/>
    </source>
</evidence>
<evidence type="ECO:0000256" key="1">
    <source>
        <dbReference type="ARBA" id="ARBA00022729"/>
    </source>
</evidence>
<dbReference type="Gene3D" id="2.40.160.10">
    <property type="entry name" value="Porin"/>
    <property type="match status" value="1"/>
</dbReference>
<keyword evidence="5" id="KW-1185">Reference proteome</keyword>
<name>A0ABX7R8G3_9GAMM</name>
<reference evidence="4 5" key="1">
    <citation type="submission" date="2021-02" db="EMBL/GenBank/DDBJ databases">
        <title>Lysobacter arenosi sp. nov., isolated from soil of gangwondo yeongwol, south Korea.</title>
        <authorList>
            <person name="Kim K.R."/>
            <person name="Kim K.H."/>
            <person name="Jeon C.O."/>
        </authorList>
    </citation>
    <scope>NUCLEOTIDE SEQUENCE [LARGE SCALE GENOMIC DNA]</scope>
    <source>
        <strain evidence="4 5">R7</strain>
    </source>
</reference>
<protein>
    <submittedName>
        <fullName evidence="4">Outer membrane beta-barrel protein</fullName>
    </submittedName>
</protein>
<accession>A0ABX7R8G3</accession>
<evidence type="ECO:0000313" key="4">
    <source>
        <dbReference type="EMBL" id="QSX74403.1"/>
    </source>
</evidence>
<dbReference type="RefSeq" id="WP_200608257.1">
    <property type="nucleotide sequence ID" value="NZ_CP071517.1"/>
</dbReference>
<dbReference type="Pfam" id="PF13505">
    <property type="entry name" value="OMP_b-brl"/>
    <property type="match status" value="1"/>
</dbReference>
<organism evidence="4 5">
    <name type="scientific">Lysobacter arenosi</name>
    <dbReference type="NCBI Taxonomy" id="2795387"/>
    <lineage>
        <taxon>Bacteria</taxon>
        <taxon>Pseudomonadati</taxon>
        <taxon>Pseudomonadota</taxon>
        <taxon>Gammaproteobacteria</taxon>
        <taxon>Lysobacterales</taxon>
        <taxon>Lysobacteraceae</taxon>
        <taxon>Lysobacter</taxon>
    </lineage>
</organism>